<dbReference type="SUPFAM" id="SSF52025">
    <property type="entry name" value="PA domain"/>
    <property type="match status" value="1"/>
</dbReference>
<proteinExistence type="predicted"/>
<dbReference type="CDD" id="cd05660">
    <property type="entry name" value="M28_like_PA"/>
    <property type="match status" value="1"/>
</dbReference>
<dbReference type="EMBL" id="JAMGBA010000003">
    <property type="protein sequence ID" value="MCL6699572.1"/>
    <property type="molecule type" value="Genomic_DNA"/>
</dbReference>
<dbReference type="InterPro" id="IPR007484">
    <property type="entry name" value="Peptidase_M28"/>
</dbReference>
<keyword evidence="3" id="KW-0479">Metal-binding</keyword>
<evidence type="ECO:0000259" key="9">
    <source>
        <dbReference type="Pfam" id="PF04389"/>
    </source>
</evidence>
<organism evidence="10 11">
    <name type="scientific">Sphingomonas caseinilyticus</name>
    <dbReference type="NCBI Taxonomy" id="2908205"/>
    <lineage>
        <taxon>Bacteria</taxon>
        <taxon>Pseudomonadati</taxon>
        <taxon>Pseudomonadota</taxon>
        <taxon>Alphaproteobacteria</taxon>
        <taxon>Sphingomonadales</taxon>
        <taxon>Sphingomonadaceae</taxon>
        <taxon>Sphingomonas</taxon>
    </lineage>
</organism>
<feature type="region of interest" description="Disordered" evidence="7">
    <location>
        <begin position="543"/>
        <end position="568"/>
    </location>
</feature>
<evidence type="ECO:0000313" key="11">
    <source>
        <dbReference type="Proteomes" id="UP001203410"/>
    </source>
</evidence>
<dbReference type="RefSeq" id="WP_249905027.1">
    <property type="nucleotide sequence ID" value="NZ_JAMGBA010000003.1"/>
</dbReference>
<reference evidence="10 11" key="1">
    <citation type="submission" date="2022-05" db="EMBL/GenBank/DDBJ databases">
        <authorList>
            <person name="Jo J.-H."/>
            <person name="Im W.-T."/>
        </authorList>
    </citation>
    <scope>NUCLEOTIDE SEQUENCE [LARGE SCALE GENOMIC DNA]</scope>
    <source>
        <strain evidence="10 11">NSE70-1</strain>
    </source>
</reference>
<dbReference type="InterPro" id="IPR045175">
    <property type="entry name" value="M28_fam"/>
</dbReference>
<dbReference type="PANTHER" id="PTHR12147">
    <property type="entry name" value="METALLOPEPTIDASE M28 FAMILY MEMBER"/>
    <property type="match status" value="1"/>
</dbReference>
<evidence type="ECO:0000256" key="1">
    <source>
        <dbReference type="ARBA" id="ARBA00022438"/>
    </source>
</evidence>
<keyword evidence="4 8" id="KW-0732">Signal</keyword>
<keyword evidence="11" id="KW-1185">Reference proteome</keyword>
<accession>A0ABT0RX42</accession>
<protein>
    <submittedName>
        <fullName evidence="10">M28 family metallopeptidase</fullName>
    </submittedName>
</protein>
<feature type="chain" id="PRO_5046978723" evidence="8">
    <location>
        <begin position="22"/>
        <end position="568"/>
    </location>
</feature>
<sequence length="568" mass="60868">MRNFARLSAVALLLASGAALAQTAPTAQIDPARLAQHVQVLGSDAFEGRAPATNGETKTVEYLSQQFAGAGLQPGGDIVNGQRTWTQAVPLLRSEFAANPQVSINIAGKAAPLTQGEEIAVRAPTNGDKAMSIDGAELVFVGYGVKAPERSWDDFKGLDAKGKILVMLVNDPDFEGGEGDFGGKAMTYYGRWTYKYEEGARQGAKGVLVIHETDPASYGWATVKNSNTNAMFDIVRQNPAAEHPPLEGWIQRDLAAKLFAASGTSFDAMKAAAKRKDFKPVPLKANLTVHGDAKTEVITSHNVVGILPGSTRPDETVIYSAHWDHLGIGLPDANGDRIYNGAMDNGTGLAHIIEQARAFAAGPRPQRSVVFLAVTAEEKGLLGSEYYAANPLYPAAKTAGVINTDVMGVLGPARDFTIRGNQKFGLLDMLVMEGAKRGRNYVPDPRPETGGFFRSDHFTLAKVGIPAMSFSGGQDLINGGVARAQAWQANYTAKMYHQPDDEYDPSWDFTGIAQDAELLHAVGLHLANSCEWPNWSQDSEFRAARDRSAAERQGTCVAAQPVKPGERG</sequence>
<dbReference type="InterPro" id="IPR046450">
    <property type="entry name" value="PA_dom_sf"/>
</dbReference>
<dbReference type="Pfam" id="PF04389">
    <property type="entry name" value="Peptidase_M28"/>
    <property type="match status" value="1"/>
</dbReference>
<dbReference type="Proteomes" id="UP001203410">
    <property type="component" value="Unassembled WGS sequence"/>
</dbReference>
<dbReference type="Gene3D" id="3.40.630.10">
    <property type="entry name" value="Zn peptidases"/>
    <property type="match status" value="1"/>
</dbReference>
<evidence type="ECO:0000256" key="6">
    <source>
        <dbReference type="ARBA" id="ARBA00022833"/>
    </source>
</evidence>
<feature type="domain" description="Peptidase M28" evidence="9">
    <location>
        <begin position="302"/>
        <end position="513"/>
    </location>
</feature>
<dbReference type="PANTHER" id="PTHR12147:SF56">
    <property type="entry name" value="AMINOPEPTIDASE YDR415C-RELATED"/>
    <property type="match status" value="1"/>
</dbReference>
<keyword evidence="5" id="KW-0378">Hydrolase</keyword>
<evidence type="ECO:0000256" key="4">
    <source>
        <dbReference type="ARBA" id="ARBA00022729"/>
    </source>
</evidence>
<gene>
    <name evidence="10" type="ORF">LZ496_12360</name>
</gene>
<name>A0ABT0RX42_9SPHN</name>
<keyword evidence="1" id="KW-0031">Aminopeptidase</keyword>
<comment type="caution">
    <text evidence="10">The sequence shown here is derived from an EMBL/GenBank/DDBJ whole genome shotgun (WGS) entry which is preliminary data.</text>
</comment>
<evidence type="ECO:0000256" key="2">
    <source>
        <dbReference type="ARBA" id="ARBA00022670"/>
    </source>
</evidence>
<evidence type="ECO:0000313" key="10">
    <source>
        <dbReference type="EMBL" id="MCL6699572.1"/>
    </source>
</evidence>
<feature type="signal peptide" evidence="8">
    <location>
        <begin position="1"/>
        <end position="21"/>
    </location>
</feature>
<evidence type="ECO:0000256" key="5">
    <source>
        <dbReference type="ARBA" id="ARBA00022801"/>
    </source>
</evidence>
<keyword evidence="6" id="KW-0862">Zinc</keyword>
<evidence type="ECO:0000256" key="3">
    <source>
        <dbReference type="ARBA" id="ARBA00022723"/>
    </source>
</evidence>
<evidence type="ECO:0000256" key="8">
    <source>
        <dbReference type="SAM" id="SignalP"/>
    </source>
</evidence>
<dbReference type="SUPFAM" id="SSF53187">
    <property type="entry name" value="Zn-dependent exopeptidases"/>
    <property type="match status" value="1"/>
</dbReference>
<dbReference type="Gene3D" id="3.50.30.30">
    <property type="match status" value="1"/>
</dbReference>
<keyword evidence="2" id="KW-0645">Protease</keyword>
<evidence type="ECO:0000256" key="7">
    <source>
        <dbReference type="SAM" id="MobiDB-lite"/>
    </source>
</evidence>